<dbReference type="Pfam" id="PF01693">
    <property type="entry name" value="Cauli_VI"/>
    <property type="match status" value="1"/>
</dbReference>
<dbReference type="AlphaFoldDB" id="A0A2P2KAD4"/>
<organism evidence="3">
    <name type="scientific">Rhizophora mucronata</name>
    <name type="common">Asiatic mangrove</name>
    <dbReference type="NCBI Taxonomy" id="61149"/>
    <lineage>
        <taxon>Eukaryota</taxon>
        <taxon>Viridiplantae</taxon>
        <taxon>Streptophyta</taxon>
        <taxon>Embryophyta</taxon>
        <taxon>Tracheophyta</taxon>
        <taxon>Spermatophyta</taxon>
        <taxon>Magnoliopsida</taxon>
        <taxon>eudicotyledons</taxon>
        <taxon>Gunneridae</taxon>
        <taxon>Pentapetalae</taxon>
        <taxon>rosids</taxon>
        <taxon>fabids</taxon>
        <taxon>Malpighiales</taxon>
        <taxon>Rhizophoraceae</taxon>
        <taxon>Rhizophora</taxon>
    </lineage>
</organism>
<accession>A0A2P2KAD4</accession>
<keyword evidence="1" id="KW-0812">Transmembrane</keyword>
<feature type="domain" description="Ribonuclease H1 N-terminal" evidence="2">
    <location>
        <begin position="94"/>
        <end position="116"/>
    </location>
</feature>
<dbReference type="InterPro" id="IPR011320">
    <property type="entry name" value="RNase_H1_N"/>
</dbReference>
<feature type="transmembrane region" description="Helical" evidence="1">
    <location>
        <begin position="120"/>
        <end position="144"/>
    </location>
</feature>
<proteinExistence type="predicted"/>
<protein>
    <submittedName>
        <fullName evidence="3">Uncharacterized protein MANES_15G104700</fullName>
    </submittedName>
</protein>
<name>A0A2P2KAD4_RHIMU</name>
<keyword evidence="1" id="KW-0472">Membrane</keyword>
<dbReference type="EMBL" id="GGEC01022163">
    <property type="protein sequence ID" value="MBX02647.1"/>
    <property type="molecule type" value="Transcribed_RNA"/>
</dbReference>
<keyword evidence="1" id="KW-1133">Transmembrane helix</keyword>
<reference evidence="3" key="1">
    <citation type="submission" date="2018-02" db="EMBL/GenBank/DDBJ databases">
        <title>Rhizophora mucronata_Transcriptome.</title>
        <authorList>
            <person name="Meera S.P."/>
            <person name="Sreeshan A."/>
            <person name="Augustine A."/>
        </authorList>
    </citation>
    <scope>NUCLEOTIDE SEQUENCE</scope>
    <source>
        <tissue evidence="3">Leaf</tissue>
    </source>
</reference>
<sequence>MTFLPRISSYAASILGRQSHLVCRIFPCWKTTFDISGAAQAVNLEFLSTAVRVQCYSSQQATLKSSWKKKRSDPKKVPATAVVEQDKNDANNVFFVVRKGDVVGVYKNFSECQAQVGSSVISFFSLFLVFSFFFFPIASHYILVSDLVKLRKSNFYTDHKCGNLLRIFFF</sequence>
<evidence type="ECO:0000259" key="2">
    <source>
        <dbReference type="Pfam" id="PF01693"/>
    </source>
</evidence>
<evidence type="ECO:0000256" key="1">
    <source>
        <dbReference type="SAM" id="Phobius"/>
    </source>
</evidence>
<evidence type="ECO:0000313" key="3">
    <source>
        <dbReference type="EMBL" id="MBX02647.1"/>
    </source>
</evidence>